<evidence type="ECO:0000256" key="1">
    <source>
        <dbReference type="ARBA" id="ARBA00022603"/>
    </source>
</evidence>
<gene>
    <name evidence="5" type="ORF">SAMN06265222_101498</name>
</gene>
<accession>A0ABY1PPS8</accession>
<dbReference type="GO" id="GO:0008168">
    <property type="term" value="F:methyltransferase activity"/>
    <property type="evidence" value="ECO:0007669"/>
    <property type="project" value="UniProtKB-KW"/>
</dbReference>
<dbReference type="Proteomes" id="UP001158067">
    <property type="component" value="Unassembled WGS sequence"/>
</dbReference>
<proteinExistence type="predicted"/>
<keyword evidence="6" id="KW-1185">Reference proteome</keyword>
<keyword evidence="1 5" id="KW-0489">Methyltransferase</keyword>
<evidence type="ECO:0000313" key="6">
    <source>
        <dbReference type="Proteomes" id="UP001158067"/>
    </source>
</evidence>
<dbReference type="Gene3D" id="3.40.50.150">
    <property type="entry name" value="Vaccinia Virus protein VP39"/>
    <property type="match status" value="1"/>
</dbReference>
<evidence type="ECO:0000256" key="4">
    <source>
        <dbReference type="SAM" id="MobiDB-lite"/>
    </source>
</evidence>
<keyword evidence="2" id="KW-0808">Transferase</keyword>
<organism evidence="5 6">
    <name type="scientific">Neorhodopirellula lusitana</name>
    <dbReference type="NCBI Taxonomy" id="445327"/>
    <lineage>
        <taxon>Bacteria</taxon>
        <taxon>Pseudomonadati</taxon>
        <taxon>Planctomycetota</taxon>
        <taxon>Planctomycetia</taxon>
        <taxon>Pirellulales</taxon>
        <taxon>Pirellulaceae</taxon>
        <taxon>Neorhodopirellula</taxon>
    </lineage>
</organism>
<evidence type="ECO:0000256" key="2">
    <source>
        <dbReference type="ARBA" id="ARBA00022679"/>
    </source>
</evidence>
<dbReference type="PANTHER" id="PTHR43464:SF19">
    <property type="entry name" value="UBIQUINONE BIOSYNTHESIS O-METHYLTRANSFERASE, MITOCHONDRIAL"/>
    <property type="match status" value="1"/>
</dbReference>
<comment type="caution">
    <text evidence="5">The sequence shown here is derived from an EMBL/GenBank/DDBJ whole genome shotgun (WGS) entry which is preliminary data.</text>
</comment>
<feature type="compositionally biased region" description="Polar residues" evidence="4">
    <location>
        <begin position="1"/>
        <end position="22"/>
    </location>
</feature>
<dbReference type="EMBL" id="FXUG01000001">
    <property type="protein sequence ID" value="SMP40810.1"/>
    <property type="molecule type" value="Genomic_DNA"/>
</dbReference>
<sequence>MSQPSQAKQPSDTGQFNQSEQPNPGAETRFAFGQNWSAFLQSFDQERLDQAVASLRSLLQLGEDPQTLGTQPLEPQPLAGLSFLDIGSGSGLFSLAAIVLGARVVSLDVDTDSYQCTLSLKERITSSSSDPASNDASGADSIATAHKKNDIHWDVHHASILDAEAMQSLGQFDIVYSWGVLHHTGQMKTAVAAAAARVSPGGQLAIAIYNDQGGGSRRWLAIKHGYHRLPAFLRPGYVIAVAGFYECKFALARLARGRNPLPFADWQAKKSDRGMSVWHDWVDWIGGLPFEVATPEAIVMPLRQQGFTLDNLRTVGSGWGCNEFVFRLTESTGSPQ</sequence>
<dbReference type="GO" id="GO:0032259">
    <property type="term" value="P:methylation"/>
    <property type="evidence" value="ECO:0007669"/>
    <property type="project" value="UniProtKB-KW"/>
</dbReference>
<reference evidence="5 6" key="1">
    <citation type="submission" date="2017-05" db="EMBL/GenBank/DDBJ databases">
        <authorList>
            <person name="Varghese N."/>
            <person name="Submissions S."/>
        </authorList>
    </citation>
    <scope>NUCLEOTIDE SEQUENCE [LARGE SCALE GENOMIC DNA]</scope>
    <source>
        <strain evidence="5 6">DSM 25457</strain>
    </source>
</reference>
<dbReference type="PANTHER" id="PTHR43464">
    <property type="entry name" value="METHYLTRANSFERASE"/>
    <property type="match status" value="1"/>
</dbReference>
<dbReference type="CDD" id="cd02440">
    <property type="entry name" value="AdoMet_MTases"/>
    <property type="match status" value="1"/>
</dbReference>
<evidence type="ECO:0000313" key="5">
    <source>
        <dbReference type="EMBL" id="SMP40810.1"/>
    </source>
</evidence>
<name>A0ABY1PPS8_9BACT</name>
<keyword evidence="3" id="KW-0949">S-adenosyl-L-methionine</keyword>
<evidence type="ECO:0000256" key="3">
    <source>
        <dbReference type="ARBA" id="ARBA00022691"/>
    </source>
</evidence>
<dbReference type="InterPro" id="IPR029063">
    <property type="entry name" value="SAM-dependent_MTases_sf"/>
</dbReference>
<protein>
    <submittedName>
        <fullName evidence="5">2-polyprenyl-6-hydroxyphenyl methylase / 3-demethylubiquinone-9 3-methyltransferase</fullName>
    </submittedName>
</protein>
<dbReference type="Pfam" id="PF13489">
    <property type="entry name" value="Methyltransf_23"/>
    <property type="match status" value="1"/>
</dbReference>
<feature type="region of interest" description="Disordered" evidence="4">
    <location>
        <begin position="1"/>
        <end position="28"/>
    </location>
</feature>
<dbReference type="SUPFAM" id="SSF53335">
    <property type="entry name" value="S-adenosyl-L-methionine-dependent methyltransferases"/>
    <property type="match status" value="1"/>
</dbReference>